<name>A0A0D2LFR2_HYPSF</name>
<evidence type="ECO:0000313" key="3">
    <source>
        <dbReference type="Proteomes" id="UP000054270"/>
    </source>
</evidence>
<dbReference type="Proteomes" id="UP000054270">
    <property type="component" value="Unassembled WGS sequence"/>
</dbReference>
<protein>
    <submittedName>
        <fullName evidence="2">Uncharacterized protein</fullName>
    </submittedName>
</protein>
<keyword evidence="3" id="KW-1185">Reference proteome</keyword>
<feature type="region of interest" description="Disordered" evidence="1">
    <location>
        <begin position="59"/>
        <end position="80"/>
    </location>
</feature>
<dbReference type="PROSITE" id="PS51257">
    <property type="entry name" value="PROKAR_LIPOPROTEIN"/>
    <property type="match status" value="1"/>
</dbReference>
<accession>A0A0D2LFR2</accession>
<evidence type="ECO:0000256" key="1">
    <source>
        <dbReference type="SAM" id="MobiDB-lite"/>
    </source>
</evidence>
<organism evidence="2 3">
    <name type="scientific">Hypholoma sublateritium (strain FD-334 SS-4)</name>
    <dbReference type="NCBI Taxonomy" id="945553"/>
    <lineage>
        <taxon>Eukaryota</taxon>
        <taxon>Fungi</taxon>
        <taxon>Dikarya</taxon>
        <taxon>Basidiomycota</taxon>
        <taxon>Agaricomycotina</taxon>
        <taxon>Agaricomycetes</taxon>
        <taxon>Agaricomycetidae</taxon>
        <taxon>Agaricales</taxon>
        <taxon>Agaricineae</taxon>
        <taxon>Strophariaceae</taxon>
        <taxon>Hypholoma</taxon>
    </lineage>
</organism>
<dbReference type="EMBL" id="KN817527">
    <property type="protein sequence ID" value="KJA26472.1"/>
    <property type="molecule type" value="Genomic_DNA"/>
</dbReference>
<dbReference type="AlphaFoldDB" id="A0A0D2LFR2"/>
<sequence length="132" mass="13999">MTIKQAVSSLRRAPAGAVLTFTCALQPPLSQACRTRTFLLMNRNPPSAAARAVLVPFQHPTADVPESESTQSQRRRRTQMDRYCSTPAACSALGVSHGSMVRILCGAQAPRPVSRPSALPNVCIGPRTSAGG</sequence>
<reference evidence="3" key="1">
    <citation type="submission" date="2014-04" db="EMBL/GenBank/DDBJ databases">
        <title>Evolutionary Origins and Diversification of the Mycorrhizal Mutualists.</title>
        <authorList>
            <consortium name="DOE Joint Genome Institute"/>
            <consortium name="Mycorrhizal Genomics Consortium"/>
            <person name="Kohler A."/>
            <person name="Kuo A."/>
            <person name="Nagy L.G."/>
            <person name="Floudas D."/>
            <person name="Copeland A."/>
            <person name="Barry K.W."/>
            <person name="Cichocki N."/>
            <person name="Veneault-Fourrey C."/>
            <person name="LaButti K."/>
            <person name="Lindquist E.A."/>
            <person name="Lipzen A."/>
            <person name="Lundell T."/>
            <person name="Morin E."/>
            <person name="Murat C."/>
            <person name="Riley R."/>
            <person name="Ohm R."/>
            <person name="Sun H."/>
            <person name="Tunlid A."/>
            <person name="Henrissat B."/>
            <person name="Grigoriev I.V."/>
            <person name="Hibbett D.S."/>
            <person name="Martin F."/>
        </authorList>
    </citation>
    <scope>NUCLEOTIDE SEQUENCE [LARGE SCALE GENOMIC DNA]</scope>
    <source>
        <strain evidence="3">FD-334 SS-4</strain>
    </source>
</reference>
<proteinExistence type="predicted"/>
<evidence type="ECO:0000313" key="2">
    <source>
        <dbReference type="EMBL" id="KJA26472.1"/>
    </source>
</evidence>
<gene>
    <name evidence="2" type="ORF">HYPSUDRAFT_36176</name>
</gene>